<feature type="non-terminal residue" evidence="1">
    <location>
        <position position="106"/>
    </location>
</feature>
<reference evidence="1 2" key="1">
    <citation type="journal article" date="2013" name="Genome Biol.">
        <title>Genome of Acanthamoeba castellanii highlights extensive lateral gene transfer and early evolution of tyrosine kinase signaling.</title>
        <authorList>
            <person name="Clarke M."/>
            <person name="Lohan A.J."/>
            <person name="Liu B."/>
            <person name="Lagkouvardos I."/>
            <person name="Roy S."/>
            <person name="Zafar N."/>
            <person name="Bertelli C."/>
            <person name="Schilde C."/>
            <person name="Kianianmomeni A."/>
            <person name="Burglin T.R."/>
            <person name="Frech C."/>
            <person name="Turcotte B."/>
            <person name="Kopec K.O."/>
            <person name="Synnott J.M."/>
            <person name="Choo C."/>
            <person name="Paponov I."/>
            <person name="Finkler A."/>
            <person name="Soon Heng Tan C."/>
            <person name="Hutchins A.P."/>
            <person name="Weinmeier T."/>
            <person name="Rattei T."/>
            <person name="Chu J.S."/>
            <person name="Gimenez G."/>
            <person name="Irimia M."/>
            <person name="Rigden D.J."/>
            <person name="Fitzpatrick D.A."/>
            <person name="Lorenzo-Morales J."/>
            <person name="Bateman A."/>
            <person name="Chiu C.H."/>
            <person name="Tang P."/>
            <person name="Hegemann P."/>
            <person name="Fromm H."/>
            <person name="Raoult D."/>
            <person name="Greub G."/>
            <person name="Miranda-Saavedra D."/>
            <person name="Chen N."/>
            <person name="Nash P."/>
            <person name="Ginger M.L."/>
            <person name="Horn M."/>
            <person name="Schaap P."/>
            <person name="Caler L."/>
            <person name="Loftus B."/>
        </authorList>
    </citation>
    <scope>NUCLEOTIDE SEQUENCE [LARGE SCALE GENOMIC DNA]</scope>
    <source>
        <strain evidence="1 2">Neff</strain>
    </source>
</reference>
<dbReference type="AlphaFoldDB" id="L8GJB8"/>
<organism evidence="1 2">
    <name type="scientific">Acanthamoeba castellanii (strain ATCC 30010 / Neff)</name>
    <dbReference type="NCBI Taxonomy" id="1257118"/>
    <lineage>
        <taxon>Eukaryota</taxon>
        <taxon>Amoebozoa</taxon>
        <taxon>Discosea</taxon>
        <taxon>Longamoebia</taxon>
        <taxon>Centramoebida</taxon>
        <taxon>Acanthamoebidae</taxon>
        <taxon>Acanthamoeba</taxon>
    </lineage>
</organism>
<proteinExistence type="predicted"/>
<dbReference type="VEuPathDB" id="AmoebaDB:ACA1_301420"/>
<dbReference type="EMBL" id="KB008101">
    <property type="protein sequence ID" value="ELR13140.1"/>
    <property type="molecule type" value="Genomic_DNA"/>
</dbReference>
<evidence type="ECO:0000313" key="2">
    <source>
        <dbReference type="Proteomes" id="UP000011083"/>
    </source>
</evidence>
<dbReference type="Proteomes" id="UP000011083">
    <property type="component" value="Unassembled WGS sequence"/>
</dbReference>
<protein>
    <submittedName>
        <fullName evidence="1">Uncharacterized protein</fullName>
    </submittedName>
</protein>
<dbReference type="KEGG" id="acan:ACA1_301420"/>
<dbReference type="RefSeq" id="XP_004335153.1">
    <property type="nucleotide sequence ID" value="XM_004335105.1"/>
</dbReference>
<evidence type="ECO:0000313" key="1">
    <source>
        <dbReference type="EMBL" id="ELR13140.1"/>
    </source>
</evidence>
<keyword evidence="2" id="KW-1185">Reference proteome</keyword>
<name>L8GJB8_ACACF</name>
<feature type="non-terminal residue" evidence="1">
    <location>
        <position position="1"/>
    </location>
</feature>
<gene>
    <name evidence="1" type="ORF">ACA1_301420</name>
</gene>
<dbReference type="GeneID" id="14913674"/>
<sequence length="106" mass="11495">SCCWVQICVPASLLAISLDSKLTHSAPVSSDAFNPHVTQEVAHVHPLHKGFDDASEHSTLQFNRIEHVYRGIVCPSDIVLNTLVKVALDDHAQGGAQPLVLVEDPH</sequence>
<accession>L8GJB8</accession>